<reference evidence="7 8" key="1">
    <citation type="submission" date="2017-09" db="EMBL/GenBank/DDBJ databases">
        <authorList>
            <consortium name="International Durum Wheat Genome Sequencing Consortium (IDWGSC)"/>
            <person name="Milanesi L."/>
        </authorList>
    </citation>
    <scope>NUCLEOTIDE SEQUENCE [LARGE SCALE GENOMIC DNA]</scope>
    <source>
        <strain evidence="8">cv. Svevo</strain>
    </source>
</reference>
<dbReference type="Gramene" id="TRITD6Av1G141970.2">
    <property type="protein sequence ID" value="TRITD6Av1G141970.2"/>
    <property type="gene ID" value="TRITD6Av1G141970"/>
</dbReference>
<evidence type="ECO:0000256" key="4">
    <source>
        <dbReference type="ARBA" id="ARBA00022490"/>
    </source>
</evidence>
<dbReference type="Gene3D" id="1.10.274.20">
    <property type="entry name" value="Phenylalanine ammonia-lyase 1, domain 3"/>
    <property type="match status" value="1"/>
</dbReference>
<evidence type="ECO:0008006" key="9">
    <source>
        <dbReference type="Google" id="ProtNLM"/>
    </source>
</evidence>
<dbReference type="PANTHER" id="PTHR10362">
    <property type="entry name" value="HISTIDINE AMMONIA-LYASE"/>
    <property type="match status" value="1"/>
</dbReference>
<dbReference type="AlphaFoldDB" id="A0A9R0Y241"/>
<dbReference type="Gene3D" id="1.20.200.10">
    <property type="entry name" value="Fumarase/aspartase (Central domain)"/>
    <property type="match status" value="1"/>
</dbReference>
<protein>
    <recommendedName>
        <fullName evidence="9">Phenylalanine ammonia-lyase</fullName>
    </recommendedName>
</protein>
<proteinExistence type="inferred from homology"/>
<evidence type="ECO:0000256" key="5">
    <source>
        <dbReference type="ARBA" id="ARBA00023051"/>
    </source>
</evidence>
<dbReference type="GO" id="GO:0009698">
    <property type="term" value="P:phenylpropanoid metabolic process"/>
    <property type="evidence" value="ECO:0007669"/>
    <property type="project" value="UniProtKB-KW"/>
</dbReference>
<dbReference type="GO" id="GO:0005737">
    <property type="term" value="C:cytoplasm"/>
    <property type="evidence" value="ECO:0007669"/>
    <property type="project" value="UniProtKB-SubCell"/>
</dbReference>
<dbReference type="InterPro" id="IPR008948">
    <property type="entry name" value="L-Aspartase-like"/>
</dbReference>
<accession>A0A9R0Y241</accession>
<name>A0A9R0Y241_TRITD</name>
<comment type="subcellular location">
    <subcellularLocation>
        <location evidence="1">Cytoplasm</location>
    </subcellularLocation>
</comment>
<dbReference type="SUPFAM" id="SSF48557">
    <property type="entry name" value="L-aspartase-like"/>
    <property type="match status" value="2"/>
</dbReference>
<evidence type="ECO:0000256" key="1">
    <source>
        <dbReference type="ARBA" id="ARBA00004496"/>
    </source>
</evidence>
<keyword evidence="4" id="KW-0963">Cytoplasm</keyword>
<dbReference type="InterPro" id="IPR024083">
    <property type="entry name" value="Fumarase/histidase_N"/>
</dbReference>
<comment type="pathway">
    <text evidence="2">Phenylpropanoid metabolism; trans-cinnamate biosynthesis; trans-cinnamate from L-phenylalanine: step 1/1.</text>
</comment>
<dbReference type="InterPro" id="IPR023144">
    <property type="entry name" value="Phe_NH3-lyase_shielding_dom_sf"/>
</dbReference>
<dbReference type="EMBL" id="LT934121">
    <property type="protein sequence ID" value="VAI47015.1"/>
    <property type="molecule type" value="Genomic_DNA"/>
</dbReference>
<dbReference type="GO" id="GO:0016841">
    <property type="term" value="F:ammonia-lyase activity"/>
    <property type="evidence" value="ECO:0007669"/>
    <property type="project" value="InterPro"/>
</dbReference>
<dbReference type="Proteomes" id="UP000324705">
    <property type="component" value="Chromosome 6A"/>
</dbReference>
<keyword evidence="5" id="KW-0587">Phenylpropanoid metabolism</keyword>
<evidence type="ECO:0000256" key="3">
    <source>
        <dbReference type="ARBA" id="ARBA00007238"/>
    </source>
</evidence>
<dbReference type="PROSITE" id="PS00488">
    <property type="entry name" value="PAL_HISTIDASE"/>
    <property type="match status" value="1"/>
</dbReference>
<dbReference type="InterPro" id="IPR001106">
    <property type="entry name" value="Aromatic_Lyase"/>
</dbReference>
<evidence type="ECO:0000313" key="7">
    <source>
        <dbReference type="EMBL" id="VAI47015.1"/>
    </source>
</evidence>
<dbReference type="Pfam" id="PF00221">
    <property type="entry name" value="Lyase_aromatic"/>
    <property type="match status" value="1"/>
</dbReference>
<gene>
    <name evidence="7" type="ORF">TRITD_6Av1G141970</name>
</gene>
<keyword evidence="6" id="KW-0456">Lyase</keyword>
<organism evidence="7 8">
    <name type="scientific">Triticum turgidum subsp. durum</name>
    <name type="common">Durum wheat</name>
    <name type="synonym">Triticum durum</name>
    <dbReference type="NCBI Taxonomy" id="4567"/>
    <lineage>
        <taxon>Eukaryota</taxon>
        <taxon>Viridiplantae</taxon>
        <taxon>Streptophyta</taxon>
        <taxon>Embryophyta</taxon>
        <taxon>Tracheophyta</taxon>
        <taxon>Spermatophyta</taxon>
        <taxon>Magnoliopsida</taxon>
        <taxon>Liliopsida</taxon>
        <taxon>Poales</taxon>
        <taxon>Poaceae</taxon>
        <taxon>BOP clade</taxon>
        <taxon>Pooideae</taxon>
        <taxon>Triticodae</taxon>
        <taxon>Triticeae</taxon>
        <taxon>Triticinae</taxon>
        <taxon>Triticum</taxon>
    </lineage>
</organism>
<evidence type="ECO:0000313" key="8">
    <source>
        <dbReference type="Proteomes" id="UP000324705"/>
    </source>
</evidence>
<dbReference type="Gene3D" id="1.10.275.10">
    <property type="entry name" value="Fumarase/aspartase (N-terminal domain)"/>
    <property type="match status" value="1"/>
</dbReference>
<sequence length="361" mass="38261">MAGNGAIVEKDPLNWGAAAAELTGSHLDEVKRMVAQFREPVVKIEGASLRVGQVAAVAQAKDASGISVELDEEARPRVKASSEWILSCLAGGGDIYGVTTGFGGTSHRRTKDGPALQVELLRHLNAGIFGPGADGHSLPAEVSRAAMLVRINTLLQGYSGIRFEILEAITKLLNTGVSPCLPLRGTITASGDLVPLSYIAGLITGRPNAQATTVDGKKVDAAEAFKAAGIEGGFFKLNPKEGLAIVNGTSVGSALAATVFSKINKFEEELRSALPREIEAARVAFENGTAPIPNLIKESRSFPLYRFVREELGCVYLTGEKLLSPGEECTKVFLGISQNKLIDPMLECLKEWNGEPLPINV</sequence>
<dbReference type="FunFam" id="1.10.275.10:FF:000009">
    <property type="entry name" value="Phenylalanine ammonia-lyase"/>
    <property type="match status" value="1"/>
</dbReference>
<dbReference type="InterPro" id="IPR022313">
    <property type="entry name" value="Phe/His_NH3-lyase_AS"/>
</dbReference>
<comment type="similarity">
    <text evidence="3">Belongs to the PAL/histidase family.</text>
</comment>
<evidence type="ECO:0000256" key="6">
    <source>
        <dbReference type="ARBA" id="ARBA00023239"/>
    </source>
</evidence>
<keyword evidence="8" id="KW-1185">Reference proteome</keyword>
<evidence type="ECO:0000256" key="2">
    <source>
        <dbReference type="ARBA" id="ARBA00005138"/>
    </source>
</evidence>